<dbReference type="Proteomes" id="UP000030764">
    <property type="component" value="Unassembled WGS sequence"/>
</dbReference>
<evidence type="ECO:0000313" key="2">
    <source>
        <dbReference type="Proteomes" id="UP000030764"/>
    </source>
</evidence>
<dbReference type="EMBL" id="KL363336">
    <property type="protein sequence ID" value="KFD47196.1"/>
    <property type="molecule type" value="Genomic_DNA"/>
</dbReference>
<dbReference type="InterPro" id="IPR021109">
    <property type="entry name" value="Peptidase_aspartic_dom_sf"/>
</dbReference>
<name>A0A085LQF0_9BILA</name>
<dbReference type="SUPFAM" id="SSF50630">
    <property type="entry name" value="Acid proteases"/>
    <property type="match status" value="1"/>
</dbReference>
<keyword evidence="2" id="KW-1185">Reference proteome</keyword>
<reference evidence="1 2" key="1">
    <citation type="journal article" date="2014" name="Nat. Genet.">
        <title>Genome and transcriptome of the porcine whipworm Trichuris suis.</title>
        <authorList>
            <person name="Jex A.R."/>
            <person name="Nejsum P."/>
            <person name="Schwarz E.M."/>
            <person name="Hu L."/>
            <person name="Young N.D."/>
            <person name="Hall R.S."/>
            <person name="Korhonen P.K."/>
            <person name="Liao S."/>
            <person name="Thamsborg S."/>
            <person name="Xia J."/>
            <person name="Xu P."/>
            <person name="Wang S."/>
            <person name="Scheerlinck J.P."/>
            <person name="Hofmann A."/>
            <person name="Sternberg P.W."/>
            <person name="Wang J."/>
            <person name="Gasser R.B."/>
        </authorList>
    </citation>
    <scope>NUCLEOTIDE SEQUENCE [LARGE SCALE GENOMIC DNA]</scope>
    <source>
        <strain evidence="1">DCEP-RM93M</strain>
    </source>
</reference>
<dbReference type="AlphaFoldDB" id="A0A085LQF0"/>
<sequence length="121" mass="13628">MAPDQSVEPPTVLPVIVNGVLIEFEVDSGSALTLIGEEVFHRLWKGSLPRLKTSSLKIRTWSQERITFCTTAPTTLFGFPWPAFFVARALYLLQFSMFSKDDKDRAGKSYVSRWGVQSRAT</sequence>
<proteinExistence type="predicted"/>
<organism evidence="1 2">
    <name type="scientific">Trichuris suis</name>
    <name type="common">pig whipworm</name>
    <dbReference type="NCBI Taxonomy" id="68888"/>
    <lineage>
        <taxon>Eukaryota</taxon>
        <taxon>Metazoa</taxon>
        <taxon>Ecdysozoa</taxon>
        <taxon>Nematoda</taxon>
        <taxon>Enoplea</taxon>
        <taxon>Dorylaimia</taxon>
        <taxon>Trichinellida</taxon>
        <taxon>Trichuridae</taxon>
        <taxon>Trichuris</taxon>
    </lineage>
</organism>
<accession>A0A085LQF0</accession>
<evidence type="ECO:0000313" key="1">
    <source>
        <dbReference type="EMBL" id="KFD47196.1"/>
    </source>
</evidence>
<protein>
    <submittedName>
        <fullName evidence="1">Uncharacterized protein</fullName>
    </submittedName>
</protein>
<gene>
    <name evidence="1" type="ORF">M513_11903</name>
</gene>